<accession>A0ACB8ZJJ0</accession>
<reference evidence="2" key="1">
    <citation type="journal article" date="2022" name="Mol. Ecol. Resour.">
        <title>The genomes of chicory, endive, great burdock and yacon provide insights into Asteraceae palaeo-polyploidization history and plant inulin production.</title>
        <authorList>
            <person name="Fan W."/>
            <person name="Wang S."/>
            <person name="Wang H."/>
            <person name="Wang A."/>
            <person name="Jiang F."/>
            <person name="Liu H."/>
            <person name="Zhao H."/>
            <person name="Xu D."/>
            <person name="Zhang Y."/>
        </authorList>
    </citation>
    <scope>NUCLEOTIDE SEQUENCE [LARGE SCALE GENOMIC DNA]</scope>
    <source>
        <strain evidence="2">cv. Niubang</strain>
    </source>
</reference>
<proteinExistence type="predicted"/>
<sequence length="182" mass="20353">MEETSIASVEDSSTSSEESEDESSETSSENSQREESKSSDLEKPEEDLDENRTLRDDSPEHQGLSGSPSRDNIKTALNEGSSELEEKLATCVVTNVPLSELLTKSEFQRFCEEVRGSMKEHNFQQIDGSETSTLCCENTNLRAEVSTLKTQLLDSSHRIQELEQELFRLKAESSLEIVNLKA</sequence>
<comment type="caution">
    <text evidence="1">The sequence shown here is derived from an EMBL/GenBank/DDBJ whole genome shotgun (WGS) entry which is preliminary data.</text>
</comment>
<dbReference type="Proteomes" id="UP001055879">
    <property type="component" value="Linkage Group LG10"/>
</dbReference>
<reference evidence="1 2" key="2">
    <citation type="journal article" date="2022" name="Mol. Ecol. Resour.">
        <title>The genomes of chicory, endive, great burdock and yacon provide insights into Asteraceae paleo-polyploidization history and plant inulin production.</title>
        <authorList>
            <person name="Fan W."/>
            <person name="Wang S."/>
            <person name="Wang H."/>
            <person name="Wang A."/>
            <person name="Jiang F."/>
            <person name="Liu H."/>
            <person name="Zhao H."/>
            <person name="Xu D."/>
            <person name="Zhang Y."/>
        </authorList>
    </citation>
    <scope>NUCLEOTIDE SEQUENCE [LARGE SCALE GENOMIC DNA]</scope>
    <source>
        <strain evidence="2">cv. Niubang</strain>
    </source>
</reference>
<name>A0ACB8ZJJ0_ARCLA</name>
<organism evidence="1 2">
    <name type="scientific">Arctium lappa</name>
    <name type="common">Greater burdock</name>
    <name type="synonym">Lappa major</name>
    <dbReference type="NCBI Taxonomy" id="4217"/>
    <lineage>
        <taxon>Eukaryota</taxon>
        <taxon>Viridiplantae</taxon>
        <taxon>Streptophyta</taxon>
        <taxon>Embryophyta</taxon>
        <taxon>Tracheophyta</taxon>
        <taxon>Spermatophyta</taxon>
        <taxon>Magnoliopsida</taxon>
        <taxon>eudicotyledons</taxon>
        <taxon>Gunneridae</taxon>
        <taxon>Pentapetalae</taxon>
        <taxon>asterids</taxon>
        <taxon>campanulids</taxon>
        <taxon>Asterales</taxon>
        <taxon>Asteraceae</taxon>
        <taxon>Carduoideae</taxon>
        <taxon>Cardueae</taxon>
        <taxon>Arctiinae</taxon>
        <taxon>Arctium</taxon>
    </lineage>
</organism>
<dbReference type="EMBL" id="CM042056">
    <property type="protein sequence ID" value="KAI3697896.1"/>
    <property type="molecule type" value="Genomic_DNA"/>
</dbReference>
<keyword evidence="2" id="KW-1185">Reference proteome</keyword>
<protein>
    <submittedName>
        <fullName evidence="1">Uncharacterized protein</fullName>
    </submittedName>
</protein>
<evidence type="ECO:0000313" key="2">
    <source>
        <dbReference type="Proteomes" id="UP001055879"/>
    </source>
</evidence>
<gene>
    <name evidence="1" type="ORF">L6452_30999</name>
</gene>
<evidence type="ECO:0000313" key="1">
    <source>
        <dbReference type="EMBL" id="KAI3697896.1"/>
    </source>
</evidence>